<evidence type="ECO:0000313" key="2">
    <source>
        <dbReference type="Proteomes" id="UP000580250"/>
    </source>
</evidence>
<dbReference type="AlphaFoldDB" id="A0A6V7WIG0"/>
<comment type="caution">
    <text evidence="1">The sequence shown here is derived from an EMBL/GenBank/DDBJ whole genome shotgun (WGS) entry which is preliminary data.</text>
</comment>
<gene>
    <name evidence="1" type="ORF">MENT_LOCUS39245</name>
</gene>
<organism evidence="1 2">
    <name type="scientific">Meloidogyne enterolobii</name>
    <name type="common">Root-knot nematode worm</name>
    <name type="synonym">Meloidogyne mayaguensis</name>
    <dbReference type="NCBI Taxonomy" id="390850"/>
    <lineage>
        <taxon>Eukaryota</taxon>
        <taxon>Metazoa</taxon>
        <taxon>Ecdysozoa</taxon>
        <taxon>Nematoda</taxon>
        <taxon>Chromadorea</taxon>
        <taxon>Rhabditida</taxon>
        <taxon>Tylenchina</taxon>
        <taxon>Tylenchomorpha</taxon>
        <taxon>Tylenchoidea</taxon>
        <taxon>Meloidogynidae</taxon>
        <taxon>Meloidogyninae</taxon>
        <taxon>Meloidogyne</taxon>
    </lineage>
</organism>
<dbReference type="EMBL" id="CAJEWN010000602">
    <property type="protein sequence ID" value="CAD2186725.1"/>
    <property type="molecule type" value="Genomic_DNA"/>
</dbReference>
<protein>
    <submittedName>
        <fullName evidence="1">Uncharacterized protein</fullName>
    </submittedName>
</protein>
<name>A0A6V7WIG0_MELEN</name>
<sequence>MEKLGKTSIEQKISIEISEKSKKLEDNLIEELNKLPDIKLKEKRIEEFENYIKKFEEDGQKRLDEEIKVEIDEKIFENLMKIKIHPFDFLQNVVYNVKIKPLNKRFCYDRRCPRFH</sequence>
<evidence type="ECO:0000313" key="1">
    <source>
        <dbReference type="EMBL" id="CAD2186725.1"/>
    </source>
</evidence>
<proteinExistence type="predicted"/>
<reference evidence="1 2" key="1">
    <citation type="submission" date="2020-08" db="EMBL/GenBank/DDBJ databases">
        <authorList>
            <person name="Koutsovoulos G."/>
            <person name="Danchin GJ E."/>
        </authorList>
    </citation>
    <scope>NUCLEOTIDE SEQUENCE [LARGE SCALE GENOMIC DNA]</scope>
</reference>
<dbReference type="Proteomes" id="UP000580250">
    <property type="component" value="Unassembled WGS sequence"/>
</dbReference>
<accession>A0A6V7WIG0</accession>